<evidence type="ECO:0000313" key="1">
    <source>
        <dbReference type="EMBL" id="JAH08101.1"/>
    </source>
</evidence>
<reference evidence="1" key="1">
    <citation type="submission" date="2014-11" db="EMBL/GenBank/DDBJ databases">
        <authorList>
            <person name="Amaro Gonzalez C."/>
        </authorList>
    </citation>
    <scope>NUCLEOTIDE SEQUENCE</scope>
</reference>
<accession>A0A0E9PTY1</accession>
<reference evidence="1" key="2">
    <citation type="journal article" date="2015" name="Fish Shellfish Immunol.">
        <title>Early steps in the European eel (Anguilla anguilla)-Vibrio vulnificus interaction in the gills: Role of the RtxA13 toxin.</title>
        <authorList>
            <person name="Callol A."/>
            <person name="Pajuelo D."/>
            <person name="Ebbesson L."/>
            <person name="Teles M."/>
            <person name="MacKenzie S."/>
            <person name="Amaro C."/>
        </authorList>
    </citation>
    <scope>NUCLEOTIDE SEQUENCE</scope>
</reference>
<dbReference type="AlphaFoldDB" id="A0A0E9PTY1"/>
<dbReference type="EMBL" id="GBXM01100476">
    <property type="protein sequence ID" value="JAH08101.1"/>
    <property type="molecule type" value="Transcribed_RNA"/>
</dbReference>
<protein>
    <submittedName>
        <fullName evidence="1">Uncharacterized protein</fullName>
    </submittedName>
</protein>
<proteinExistence type="predicted"/>
<name>A0A0E9PTY1_ANGAN</name>
<sequence>MCCFHPWPCTRMLSIE</sequence>
<organism evidence="1">
    <name type="scientific">Anguilla anguilla</name>
    <name type="common">European freshwater eel</name>
    <name type="synonym">Muraena anguilla</name>
    <dbReference type="NCBI Taxonomy" id="7936"/>
    <lineage>
        <taxon>Eukaryota</taxon>
        <taxon>Metazoa</taxon>
        <taxon>Chordata</taxon>
        <taxon>Craniata</taxon>
        <taxon>Vertebrata</taxon>
        <taxon>Euteleostomi</taxon>
        <taxon>Actinopterygii</taxon>
        <taxon>Neopterygii</taxon>
        <taxon>Teleostei</taxon>
        <taxon>Anguilliformes</taxon>
        <taxon>Anguillidae</taxon>
        <taxon>Anguilla</taxon>
    </lineage>
</organism>